<dbReference type="AlphaFoldDB" id="Q64AC1"/>
<dbReference type="GO" id="GO:0005886">
    <property type="term" value="C:plasma membrane"/>
    <property type="evidence" value="ECO:0007669"/>
    <property type="project" value="UniProtKB-SubCell"/>
</dbReference>
<reference evidence="7" key="2">
    <citation type="submission" date="2004-08" db="EMBL/GenBank/DDBJ databases">
        <authorList>
            <person name="Putnam N."/>
            <person name="Detter J.C."/>
            <person name="Richardson P.M."/>
            <person name="Rokhsar D."/>
        </authorList>
    </citation>
    <scope>NUCLEOTIDE SEQUENCE</scope>
</reference>
<keyword evidence="2" id="KW-1003">Cell membrane</keyword>
<keyword evidence="5 6" id="KW-0472">Membrane</keyword>
<dbReference type="PANTHER" id="PTHR40043:SF1">
    <property type="entry name" value="UPF0719 INNER MEMBRANE PROTEIN YJFL"/>
    <property type="match status" value="1"/>
</dbReference>
<dbReference type="Pfam" id="PF03994">
    <property type="entry name" value="DUF350"/>
    <property type="match status" value="1"/>
</dbReference>
<comment type="subcellular location">
    <subcellularLocation>
        <location evidence="1">Cell membrane</location>
        <topology evidence="1">Multi-pass membrane protein</topology>
    </subcellularLocation>
</comment>
<proteinExistence type="predicted"/>
<evidence type="ECO:0000256" key="6">
    <source>
        <dbReference type="SAM" id="Phobius"/>
    </source>
</evidence>
<evidence type="ECO:0000256" key="1">
    <source>
        <dbReference type="ARBA" id="ARBA00004651"/>
    </source>
</evidence>
<feature type="transmembrane region" description="Helical" evidence="6">
    <location>
        <begin position="94"/>
        <end position="117"/>
    </location>
</feature>
<dbReference type="PANTHER" id="PTHR40043">
    <property type="entry name" value="UPF0719 INNER MEMBRANE PROTEIN YJFL"/>
    <property type="match status" value="1"/>
</dbReference>
<evidence type="ECO:0000256" key="5">
    <source>
        <dbReference type="ARBA" id="ARBA00023136"/>
    </source>
</evidence>
<feature type="transmembrane region" description="Helical" evidence="6">
    <location>
        <begin position="52"/>
        <end position="74"/>
    </location>
</feature>
<evidence type="ECO:0008006" key="8">
    <source>
        <dbReference type="Google" id="ProtNLM"/>
    </source>
</evidence>
<reference evidence="7" key="1">
    <citation type="journal article" date="2004" name="Science">
        <title>Reverse methanogenesis: testing the hypothesis with environmental genomics.</title>
        <authorList>
            <person name="Hallam S.J."/>
            <person name="Putnam N."/>
            <person name="Preston C.M."/>
            <person name="Detter J.C."/>
            <person name="Rokhsar D."/>
            <person name="Richardson P.M."/>
            <person name="DeLong E.F."/>
        </authorList>
    </citation>
    <scope>NUCLEOTIDE SEQUENCE</scope>
</reference>
<evidence type="ECO:0000313" key="7">
    <source>
        <dbReference type="EMBL" id="AAU83656.1"/>
    </source>
</evidence>
<dbReference type="EMBL" id="AY714855">
    <property type="protein sequence ID" value="AAU83656.1"/>
    <property type="molecule type" value="Genomic_DNA"/>
</dbReference>
<accession>Q64AC1</accession>
<feature type="transmembrane region" description="Helical" evidence="6">
    <location>
        <begin position="138"/>
        <end position="160"/>
    </location>
</feature>
<protein>
    <recommendedName>
        <fullName evidence="8">DUF350 domain-containing protein</fullName>
    </recommendedName>
</protein>
<sequence length="161" mass="16986">MNMAIVEIIIGTVGGALLWLLIGVGLSMLLVKIYDILVFRKFDLQEAMEGNNTAVAIFFSLMLLGIGLVVAATIMSPGAGLVVATASMSLWTGLLYDIIATIGWSIGTSLVATLFFFAFDKVLVPKIKLQEEISNGNIAVGILSGVLYIAVSVVAMAVIMS</sequence>
<keyword evidence="4 6" id="KW-1133">Transmembrane helix</keyword>
<organism evidence="7">
    <name type="scientific">Uncultured archaeon GZfos26G2</name>
    <dbReference type="NCBI Taxonomy" id="3386331"/>
    <lineage>
        <taxon>Archaea</taxon>
        <taxon>Methanobacteriati</taxon>
        <taxon>Methanobacteriota</taxon>
        <taxon>Stenosarchaea group</taxon>
        <taxon>Methanomicrobia</taxon>
        <taxon>Candidatus Methanophagales</taxon>
        <taxon>Candidatus Methanophagaceae</taxon>
        <taxon>Candidatus Methanophaga</taxon>
    </lineage>
</organism>
<gene>
    <name evidence="7" type="ORF">GZ32E7_17</name>
</gene>
<name>Q64AC1_UNCAG</name>
<evidence type="ECO:0000256" key="4">
    <source>
        <dbReference type="ARBA" id="ARBA00022989"/>
    </source>
</evidence>
<evidence type="ECO:0000256" key="3">
    <source>
        <dbReference type="ARBA" id="ARBA00022692"/>
    </source>
</evidence>
<feature type="transmembrane region" description="Helical" evidence="6">
    <location>
        <begin position="6"/>
        <end position="31"/>
    </location>
</feature>
<keyword evidence="3 6" id="KW-0812">Transmembrane</keyword>
<evidence type="ECO:0000256" key="2">
    <source>
        <dbReference type="ARBA" id="ARBA00022475"/>
    </source>
</evidence>
<dbReference type="InterPro" id="IPR007140">
    <property type="entry name" value="DUF350"/>
</dbReference>